<dbReference type="KEGG" id="dalk:DSCA_21750"/>
<evidence type="ECO:0000313" key="2">
    <source>
        <dbReference type="EMBL" id="BBO68245.1"/>
    </source>
</evidence>
<proteinExistence type="predicted"/>
<dbReference type="AlphaFoldDB" id="A0A5K7YIN5"/>
<dbReference type="InterPro" id="IPR019934">
    <property type="entry name" value="CHP03545"/>
</dbReference>
<accession>A0A5K7YIN5</accession>
<evidence type="ECO:0000256" key="1">
    <source>
        <dbReference type="SAM" id="MobiDB-lite"/>
    </source>
</evidence>
<organism evidence="2 3">
    <name type="scientific">Desulfosarcina alkanivorans</name>
    <dbReference type="NCBI Taxonomy" id="571177"/>
    <lineage>
        <taxon>Bacteria</taxon>
        <taxon>Pseudomonadati</taxon>
        <taxon>Thermodesulfobacteriota</taxon>
        <taxon>Desulfobacteria</taxon>
        <taxon>Desulfobacterales</taxon>
        <taxon>Desulfosarcinaceae</taxon>
        <taxon>Desulfosarcina</taxon>
    </lineage>
</organism>
<keyword evidence="3" id="KW-1185">Reference proteome</keyword>
<sequence length="590" mass="63278">MKRWIRAKGMVAFVVVSLLMVLVWVLVVDTVIRRTIETAGTRAAGARVDLAGADLSLFPSGLELTGLAVTNPDSPMQNIVEIGSLRMDLDPGYLIRRKIIINAMAVEGLRFNTPRKTSGEVPELAEDRHPGEKSDAAAVSTAAMEKVCGKFTMPALSIPDVDTILAGEPLEALTLATGLGKKIEADQARWEKALTRLADEKTLAAYRDRVEKIKGTGGAFGALLGNAGEIQQLQADIRNDLNRLKEAQTAFTADFKDYQNQVRDLSNAPVKDINRIMDKYSLSPSGLANMSRMLFGERLCGWLGTATGWYRKIEPHIGRLPGADGGAPEQQAPRRGKGQNIRFAETPPMPDFLIRSMKVSAAVAAGSLTGKAENITLAQHILGRPMTFAFLGREMKQINMLNLIGTADYVRPDAPGNHARLTISGLALKHLPLVREGAFPLTLQQATGDLSLTLQMEGTVLDADLQADFKEARFLTAADAPQTAIGTAIGSAISGVSRFSLSAGISGTLAAYTVDVASDLDQVLRAAAGNLVRKEAARFESALTEQVSNRMKGPVAQARESLAGLGGIDSELSRRLRLGNDLLGGMKLPF</sequence>
<evidence type="ECO:0008006" key="4">
    <source>
        <dbReference type="Google" id="ProtNLM"/>
    </source>
</evidence>
<dbReference type="EMBL" id="AP021874">
    <property type="protein sequence ID" value="BBO68245.1"/>
    <property type="molecule type" value="Genomic_DNA"/>
</dbReference>
<dbReference type="RefSeq" id="WP_167527707.1">
    <property type="nucleotide sequence ID" value="NZ_AP021874.1"/>
</dbReference>
<evidence type="ECO:0000313" key="3">
    <source>
        <dbReference type="Proteomes" id="UP000427906"/>
    </source>
</evidence>
<dbReference type="Proteomes" id="UP000427906">
    <property type="component" value="Chromosome"/>
</dbReference>
<feature type="region of interest" description="Disordered" evidence="1">
    <location>
        <begin position="320"/>
        <end position="342"/>
    </location>
</feature>
<gene>
    <name evidence="2" type="ORF">DSCA_21750</name>
</gene>
<name>A0A5K7YIN5_9BACT</name>
<reference evidence="2 3" key="1">
    <citation type="submission" date="2019-11" db="EMBL/GenBank/DDBJ databases">
        <title>Comparative genomics of hydrocarbon-degrading Desulfosarcina strains.</title>
        <authorList>
            <person name="Watanabe M."/>
            <person name="Kojima H."/>
            <person name="Fukui M."/>
        </authorList>
    </citation>
    <scope>NUCLEOTIDE SEQUENCE [LARGE SCALE GENOMIC DNA]</scope>
    <source>
        <strain evidence="2 3">PL12</strain>
    </source>
</reference>
<protein>
    <recommendedName>
        <fullName evidence="4">TIGR03545 family protein</fullName>
    </recommendedName>
</protein>
<dbReference type="NCBIfam" id="TIGR03545">
    <property type="entry name" value="TIGR03545 family protein"/>
    <property type="match status" value="1"/>
</dbReference>